<keyword evidence="3" id="KW-0560">Oxidoreductase</keyword>
<dbReference type="CDD" id="cd08253">
    <property type="entry name" value="zeta_crystallin"/>
    <property type="match status" value="1"/>
</dbReference>
<dbReference type="PANTHER" id="PTHR44154:SF1">
    <property type="entry name" value="QUINONE OXIDOREDUCTASE"/>
    <property type="match status" value="1"/>
</dbReference>
<dbReference type="SUPFAM" id="SSF50129">
    <property type="entry name" value="GroES-like"/>
    <property type="match status" value="1"/>
</dbReference>
<dbReference type="PANTHER" id="PTHR44154">
    <property type="entry name" value="QUINONE OXIDOREDUCTASE"/>
    <property type="match status" value="1"/>
</dbReference>
<dbReference type="SUPFAM" id="SSF51735">
    <property type="entry name" value="NAD(P)-binding Rossmann-fold domains"/>
    <property type="match status" value="1"/>
</dbReference>
<dbReference type="EC" id="1.6.5.5" evidence="3"/>
<dbReference type="EMBL" id="JACHZG010000001">
    <property type="protein sequence ID" value="MBB3327152.1"/>
    <property type="molecule type" value="Genomic_DNA"/>
</dbReference>
<dbReference type="InterPro" id="IPR051603">
    <property type="entry name" value="Zinc-ADH_QOR/CCCR"/>
</dbReference>
<name>A0A7W5JWL7_9ACTN</name>
<evidence type="ECO:0000313" key="3">
    <source>
        <dbReference type="EMBL" id="MBB3327152.1"/>
    </source>
</evidence>
<comment type="caution">
    <text evidence="3">The sequence shown here is derived from an EMBL/GenBank/DDBJ whole genome shotgun (WGS) entry which is preliminary data.</text>
</comment>
<organism evidence="3 4">
    <name type="scientific">Microlunatus antarcticus</name>
    <dbReference type="NCBI Taxonomy" id="53388"/>
    <lineage>
        <taxon>Bacteria</taxon>
        <taxon>Bacillati</taxon>
        <taxon>Actinomycetota</taxon>
        <taxon>Actinomycetes</taxon>
        <taxon>Propionibacteriales</taxon>
        <taxon>Propionibacteriaceae</taxon>
        <taxon>Microlunatus</taxon>
    </lineage>
</organism>
<dbReference type="GO" id="GO:0003960">
    <property type="term" value="F:quinone reductase (NADPH) activity"/>
    <property type="evidence" value="ECO:0007669"/>
    <property type="project" value="UniProtKB-EC"/>
</dbReference>
<evidence type="ECO:0000259" key="2">
    <source>
        <dbReference type="Pfam" id="PF08240"/>
    </source>
</evidence>
<dbReference type="Pfam" id="PF13602">
    <property type="entry name" value="ADH_zinc_N_2"/>
    <property type="match status" value="1"/>
</dbReference>
<dbReference type="InterPro" id="IPR036291">
    <property type="entry name" value="NAD(P)-bd_dom_sf"/>
</dbReference>
<sequence>MRAVWYDRQGPAAEVLQVGELPDPEPGPGEVRVRLTLSGISPGDTKKRRGWLGSTMPYPRVVPHSDGAGVVDAVGAGVDADRVGERVWVYGAQSYRASGTAAGLTVVPAACAVSLPDLVSDEIGACLGIPGVTAHRAVFADGPVHGRTVLVHGVLGAVSSLAAQLAVRDGALVVSTVRRAGDLAALPDRLREHAVALDGPDPVAAIRALAPDGVDRVVEVAFSDNVDLDAAVVRNGAVVAAYATRSDRPSFDFWPMLFDNVTIRLLGSDDFPPEAKQQAARDLTAAAAAGDLEIHVAPPLPLEAAAQAHDQVDTDNRRRVLLDVTSASARPA</sequence>
<keyword evidence="4" id="KW-1185">Reference proteome</keyword>
<dbReference type="InterPro" id="IPR011032">
    <property type="entry name" value="GroES-like_sf"/>
</dbReference>
<reference evidence="3 4" key="1">
    <citation type="submission" date="2020-08" db="EMBL/GenBank/DDBJ databases">
        <title>Sequencing the genomes of 1000 actinobacteria strains.</title>
        <authorList>
            <person name="Klenk H.-P."/>
        </authorList>
    </citation>
    <scope>NUCLEOTIDE SEQUENCE [LARGE SCALE GENOMIC DNA]</scope>
    <source>
        <strain evidence="3 4">DSM 11053</strain>
    </source>
</reference>
<dbReference type="AlphaFoldDB" id="A0A7W5JWL7"/>
<dbReference type="InterPro" id="IPR013154">
    <property type="entry name" value="ADH-like_N"/>
</dbReference>
<dbReference type="Gene3D" id="3.90.180.10">
    <property type="entry name" value="Medium-chain alcohol dehydrogenases, catalytic domain"/>
    <property type="match status" value="1"/>
</dbReference>
<evidence type="ECO:0000256" key="1">
    <source>
        <dbReference type="ARBA" id="ARBA00022857"/>
    </source>
</evidence>
<dbReference type="RefSeq" id="WP_183338177.1">
    <property type="nucleotide sequence ID" value="NZ_JACHZG010000001.1"/>
</dbReference>
<evidence type="ECO:0000313" key="4">
    <source>
        <dbReference type="Proteomes" id="UP000565572"/>
    </source>
</evidence>
<dbReference type="Gene3D" id="3.40.50.720">
    <property type="entry name" value="NAD(P)-binding Rossmann-like Domain"/>
    <property type="match status" value="1"/>
</dbReference>
<accession>A0A7W5JWL7</accession>
<proteinExistence type="predicted"/>
<keyword evidence="1" id="KW-0521">NADP</keyword>
<dbReference type="Proteomes" id="UP000565572">
    <property type="component" value="Unassembled WGS sequence"/>
</dbReference>
<gene>
    <name evidence="3" type="ORF">FHX39_002096</name>
</gene>
<protein>
    <submittedName>
        <fullName evidence="3">NADPH2:quinone reductase</fullName>
        <ecNumber evidence="3">1.6.5.5</ecNumber>
    </submittedName>
</protein>
<dbReference type="Pfam" id="PF08240">
    <property type="entry name" value="ADH_N"/>
    <property type="match status" value="1"/>
</dbReference>
<feature type="domain" description="Alcohol dehydrogenase-like N-terminal" evidence="2">
    <location>
        <begin position="27"/>
        <end position="117"/>
    </location>
</feature>